<dbReference type="GO" id="GO:0003677">
    <property type="term" value="F:DNA binding"/>
    <property type="evidence" value="ECO:0007669"/>
    <property type="project" value="InterPro"/>
</dbReference>
<keyword evidence="5" id="KW-1185">Reference proteome</keyword>
<sequence>MKEKIVAHPSYPKLLDAYIDCRKVGALAEIVSLLDEIRHENNFCKRSISTTCYGADPELDEFMVSSNSSS</sequence>
<evidence type="ECO:0000256" key="1">
    <source>
        <dbReference type="ARBA" id="ARBA00004123"/>
    </source>
</evidence>
<proteinExistence type="predicted"/>
<evidence type="ECO:0000313" key="5">
    <source>
        <dbReference type="Proteomes" id="UP001454036"/>
    </source>
</evidence>
<comment type="caution">
    <text evidence="4">The sequence shown here is derived from an EMBL/GenBank/DDBJ whole genome shotgun (WGS) entry which is preliminary data.</text>
</comment>
<gene>
    <name evidence="4" type="ORF">LIER_38013</name>
</gene>
<dbReference type="EMBL" id="BAABME010018810">
    <property type="protein sequence ID" value="GAA0155085.1"/>
    <property type="molecule type" value="Genomic_DNA"/>
</dbReference>
<name>A0AAV3PUZ9_LITER</name>
<reference evidence="4 5" key="1">
    <citation type="submission" date="2024-01" db="EMBL/GenBank/DDBJ databases">
        <title>The complete chloroplast genome sequence of Lithospermum erythrorhizon: insights into the phylogenetic relationship among Boraginaceae species and the maternal lineages of purple gromwells.</title>
        <authorList>
            <person name="Okada T."/>
            <person name="Watanabe K."/>
        </authorList>
    </citation>
    <scope>NUCLEOTIDE SEQUENCE [LARGE SCALE GENOMIC DNA]</scope>
</reference>
<evidence type="ECO:0000313" key="4">
    <source>
        <dbReference type="EMBL" id="GAA0155085.1"/>
    </source>
</evidence>
<dbReference type="Proteomes" id="UP001454036">
    <property type="component" value="Unassembled WGS sequence"/>
</dbReference>
<organism evidence="4 5">
    <name type="scientific">Lithospermum erythrorhizon</name>
    <name type="common">Purple gromwell</name>
    <name type="synonym">Lithospermum officinale var. erythrorhizon</name>
    <dbReference type="NCBI Taxonomy" id="34254"/>
    <lineage>
        <taxon>Eukaryota</taxon>
        <taxon>Viridiplantae</taxon>
        <taxon>Streptophyta</taxon>
        <taxon>Embryophyta</taxon>
        <taxon>Tracheophyta</taxon>
        <taxon>Spermatophyta</taxon>
        <taxon>Magnoliopsida</taxon>
        <taxon>eudicotyledons</taxon>
        <taxon>Gunneridae</taxon>
        <taxon>Pentapetalae</taxon>
        <taxon>asterids</taxon>
        <taxon>lamiids</taxon>
        <taxon>Boraginales</taxon>
        <taxon>Boraginaceae</taxon>
        <taxon>Boraginoideae</taxon>
        <taxon>Lithospermeae</taxon>
        <taxon>Lithospermum</taxon>
    </lineage>
</organism>
<accession>A0AAV3PUZ9</accession>
<comment type="subcellular location">
    <subcellularLocation>
        <location evidence="1">Nucleus</location>
    </subcellularLocation>
</comment>
<evidence type="ECO:0000256" key="2">
    <source>
        <dbReference type="ARBA" id="ARBA00023242"/>
    </source>
</evidence>
<feature type="domain" description="KNOX1" evidence="3">
    <location>
        <begin position="1"/>
        <end position="43"/>
    </location>
</feature>
<protein>
    <recommendedName>
        <fullName evidence="3">KNOX1 domain-containing protein</fullName>
    </recommendedName>
</protein>
<dbReference type="InterPro" id="IPR005540">
    <property type="entry name" value="KNOX1"/>
</dbReference>
<dbReference type="Pfam" id="PF03790">
    <property type="entry name" value="KNOX1"/>
    <property type="match status" value="1"/>
</dbReference>
<keyword evidence="2" id="KW-0539">Nucleus</keyword>
<evidence type="ECO:0000259" key="3">
    <source>
        <dbReference type="SMART" id="SM01255"/>
    </source>
</evidence>
<dbReference type="GO" id="GO:0005634">
    <property type="term" value="C:nucleus"/>
    <property type="evidence" value="ECO:0007669"/>
    <property type="project" value="UniProtKB-SubCell"/>
</dbReference>
<dbReference type="SMART" id="SM01255">
    <property type="entry name" value="KNOX1"/>
    <property type="match status" value="1"/>
</dbReference>
<dbReference type="AlphaFoldDB" id="A0AAV3PUZ9"/>